<accession>A0ABQ4LKL7</accession>
<evidence type="ECO:0000256" key="1">
    <source>
        <dbReference type="SAM" id="MobiDB-lite"/>
    </source>
</evidence>
<feature type="transmembrane region" description="Helical" evidence="2">
    <location>
        <begin position="63"/>
        <end position="85"/>
    </location>
</feature>
<gene>
    <name evidence="3" type="ORF">J21TS7_53810</name>
</gene>
<dbReference type="Proteomes" id="UP000676601">
    <property type="component" value="Unassembled WGS sequence"/>
</dbReference>
<feature type="region of interest" description="Disordered" evidence="1">
    <location>
        <begin position="121"/>
        <end position="222"/>
    </location>
</feature>
<feature type="transmembrane region" description="Helical" evidence="2">
    <location>
        <begin position="33"/>
        <end position="51"/>
    </location>
</feature>
<dbReference type="InterPro" id="IPR019277">
    <property type="entry name" value="DUF2304"/>
</dbReference>
<evidence type="ECO:0000313" key="3">
    <source>
        <dbReference type="EMBL" id="GIO57063.1"/>
    </source>
</evidence>
<feature type="compositionally biased region" description="Basic and acidic residues" evidence="1">
    <location>
        <begin position="155"/>
        <end position="165"/>
    </location>
</feature>
<name>A0ABQ4LKL7_9BACL</name>
<sequence>MNLNIYLISFCMSLAFAGTILYLIRKRRLREQYALLWLLMSVIMMVLSLFPSLLDEVAQRIHIYYAPSLLYLLSVVAVLFILLHLTMAVSTLTHRVIVLTQTLGLQEQRIQKLEAHAEGGSEGSMGLAAGTAFGSHPGQTSDPHFGQSSAPHAEQSSRPHPEQPSRPHSQQPPEAHTLQQSGMPSGEFSGLHSVEPCQRISAAASSEDQIIVPSSSSTEVNR</sequence>
<evidence type="ECO:0008006" key="5">
    <source>
        <dbReference type="Google" id="ProtNLM"/>
    </source>
</evidence>
<reference evidence="3 4" key="1">
    <citation type="submission" date="2021-03" db="EMBL/GenBank/DDBJ databases">
        <title>Antimicrobial resistance genes in bacteria isolated from Japanese honey, and their potential for conferring macrolide and lincosamide resistance in the American foulbrood pathogen Paenibacillus larvae.</title>
        <authorList>
            <person name="Okamoto M."/>
            <person name="Kumagai M."/>
            <person name="Kanamori H."/>
            <person name="Takamatsu D."/>
        </authorList>
    </citation>
    <scope>NUCLEOTIDE SEQUENCE [LARGE SCALE GENOMIC DNA]</scope>
    <source>
        <strain evidence="3 4">J21TS7</strain>
    </source>
</reference>
<protein>
    <recommendedName>
        <fullName evidence="5">DUF2304 domain-containing protein</fullName>
    </recommendedName>
</protein>
<dbReference type="EMBL" id="BORU01000003">
    <property type="protein sequence ID" value="GIO57063.1"/>
    <property type="molecule type" value="Genomic_DNA"/>
</dbReference>
<evidence type="ECO:0000313" key="4">
    <source>
        <dbReference type="Proteomes" id="UP000676601"/>
    </source>
</evidence>
<keyword evidence="2" id="KW-1133">Transmembrane helix</keyword>
<keyword evidence="4" id="KW-1185">Reference proteome</keyword>
<dbReference type="Pfam" id="PF10066">
    <property type="entry name" value="DUF2304"/>
    <property type="match status" value="1"/>
</dbReference>
<feature type="compositionally biased region" description="Polar residues" evidence="1">
    <location>
        <begin position="203"/>
        <end position="222"/>
    </location>
</feature>
<feature type="compositionally biased region" description="Polar residues" evidence="1">
    <location>
        <begin position="137"/>
        <end position="154"/>
    </location>
</feature>
<keyword evidence="2" id="KW-0812">Transmembrane</keyword>
<feature type="transmembrane region" description="Helical" evidence="2">
    <location>
        <begin position="6"/>
        <end position="24"/>
    </location>
</feature>
<comment type="caution">
    <text evidence="3">The sequence shown here is derived from an EMBL/GenBank/DDBJ whole genome shotgun (WGS) entry which is preliminary data.</text>
</comment>
<feature type="compositionally biased region" description="Polar residues" evidence="1">
    <location>
        <begin position="166"/>
        <end position="183"/>
    </location>
</feature>
<organism evidence="3 4">
    <name type="scientific">Paenibacillus cineris</name>
    <dbReference type="NCBI Taxonomy" id="237530"/>
    <lineage>
        <taxon>Bacteria</taxon>
        <taxon>Bacillati</taxon>
        <taxon>Bacillota</taxon>
        <taxon>Bacilli</taxon>
        <taxon>Bacillales</taxon>
        <taxon>Paenibacillaceae</taxon>
        <taxon>Paenibacillus</taxon>
    </lineage>
</organism>
<evidence type="ECO:0000256" key="2">
    <source>
        <dbReference type="SAM" id="Phobius"/>
    </source>
</evidence>
<proteinExistence type="predicted"/>
<dbReference type="RefSeq" id="WP_244879450.1">
    <property type="nucleotide sequence ID" value="NZ_BORU01000003.1"/>
</dbReference>
<keyword evidence="2" id="KW-0472">Membrane</keyword>